<keyword evidence="5 14" id="KW-0812">Transmembrane</keyword>
<keyword evidence="4" id="KW-1003">Cell membrane</keyword>
<evidence type="ECO:0000313" key="17">
    <source>
        <dbReference type="EMBL" id="CAL5134712.1"/>
    </source>
</evidence>
<evidence type="ECO:0000256" key="9">
    <source>
        <dbReference type="ARBA" id="ARBA00023136"/>
    </source>
</evidence>
<feature type="region of interest" description="Disordered" evidence="13">
    <location>
        <begin position="681"/>
        <end position="722"/>
    </location>
</feature>
<dbReference type="Pfam" id="PF21381">
    <property type="entry name" value="MCLN_ECD"/>
    <property type="match status" value="1"/>
</dbReference>
<keyword evidence="10" id="KW-1015">Disulfide bond</keyword>
<keyword evidence="3" id="KW-0813">Transport</keyword>
<evidence type="ECO:0000256" key="6">
    <source>
        <dbReference type="ARBA" id="ARBA00022753"/>
    </source>
</evidence>
<dbReference type="AlphaFoldDB" id="A0AAV2TB36"/>
<evidence type="ECO:0000256" key="14">
    <source>
        <dbReference type="SAM" id="Phobius"/>
    </source>
</evidence>
<feature type="transmembrane region" description="Helical" evidence="14">
    <location>
        <begin position="525"/>
        <end position="547"/>
    </location>
</feature>
<keyword evidence="11" id="KW-0407">Ion channel</keyword>
<feature type="region of interest" description="Disordered" evidence="13">
    <location>
        <begin position="83"/>
        <end position="103"/>
    </location>
</feature>
<evidence type="ECO:0000256" key="4">
    <source>
        <dbReference type="ARBA" id="ARBA00022475"/>
    </source>
</evidence>
<evidence type="ECO:0000313" key="18">
    <source>
        <dbReference type="Proteomes" id="UP001497525"/>
    </source>
</evidence>
<protein>
    <recommendedName>
        <fullName evidence="19">Polycystin cation channel PKD1/PKD2 domain-containing protein</fullName>
    </recommendedName>
</protein>
<dbReference type="Gene3D" id="1.10.287.70">
    <property type="match status" value="1"/>
</dbReference>
<keyword evidence="9 14" id="KW-0472">Membrane</keyword>
<feature type="domain" description="Polycystin cation channel PKD1/PKD2" evidence="15">
    <location>
        <begin position="485"/>
        <end position="622"/>
    </location>
</feature>
<evidence type="ECO:0000256" key="11">
    <source>
        <dbReference type="ARBA" id="ARBA00023303"/>
    </source>
</evidence>
<dbReference type="InterPro" id="IPR013122">
    <property type="entry name" value="PKD1_2_channel"/>
</dbReference>
<evidence type="ECO:0000256" key="3">
    <source>
        <dbReference type="ARBA" id="ARBA00022448"/>
    </source>
</evidence>
<feature type="transmembrane region" description="Helical" evidence="14">
    <location>
        <begin position="397"/>
        <end position="417"/>
    </location>
</feature>
<feature type="domain" description="Mucolipin extracytosolic" evidence="16">
    <location>
        <begin position="166"/>
        <end position="351"/>
    </location>
</feature>
<proteinExistence type="predicted"/>
<evidence type="ECO:0000256" key="8">
    <source>
        <dbReference type="ARBA" id="ARBA00023065"/>
    </source>
</evidence>
<keyword evidence="7 14" id="KW-1133">Transmembrane helix</keyword>
<evidence type="ECO:0000256" key="5">
    <source>
        <dbReference type="ARBA" id="ARBA00022692"/>
    </source>
</evidence>
<dbReference type="PANTHER" id="PTHR12127:SF7">
    <property type="entry name" value="SD02261P"/>
    <property type="match status" value="1"/>
</dbReference>
<comment type="subcellular location">
    <subcellularLocation>
        <location evidence="2">Cell membrane</location>
        <topology evidence="2">Multi-pass membrane protein</topology>
    </subcellularLocation>
    <subcellularLocation>
        <location evidence="1">Endosome membrane</location>
        <topology evidence="1">Multi-pass membrane protein</topology>
    </subcellularLocation>
</comment>
<name>A0AAV2TB36_CALDB</name>
<feature type="region of interest" description="Disordered" evidence="13">
    <location>
        <begin position="357"/>
        <end position="380"/>
    </location>
</feature>
<evidence type="ECO:0000259" key="15">
    <source>
        <dbReference type="Pfam" id="PF08016"/>
    </source>
</evidence>
<dbReference type="EMBL" id="CAXLJL010000223">
    <property type="protein sequence ID" value="CAL5134712.1"/>
    <property type="molecule type" value="Genomic_DNA"/>
</dbReference>
<dbReference type="PANTHER" id="PTHR12127">
    <property type="entry name" value="MUCOLIPIN"/>
    <property type="match status" value="1"/>
</dbReference>
<keyword evidence="8" id="KW-0406">Ion transport</keyword>
<dbReference type="Pfam" id="PF08016">
    <property type="entry name" value="PKD_channel"/>
    <property type="match status" value="1"/>
</dbReference>
<dbReference type="InterPro" id="IPR049134">
    <property type="entry name" value="MCLN_ECD"/>
</dbReference>
<evidence type="ECO:0008006" key="19">
    <source>
        <dbReference type="Google" id="ProtNLM"/>
    </source>
</evidence>
<gene>
    <name evidence="17" type="ORF">CDAUBV1_LOCUS8686</name>
</gene>
<evidence type="ECO:0000259" key="16">
    <source>
        <dbReference type="Pfam" id="PF21381"/>
    </source>
</evidence>
<evidence type="ECO:0000256" key="2">
    <source>
        <dbReference type="ARBA" id="ARBA00004651"/>
    </source>
</evidence>
<evidence type="ECO:0000256" key="1">
    <source>
        <dbReference type="ARBA" id="ARBA00004337"/>
    </source>
</evidence>
<comment type="caution">
    <text evidence="17">The sequence shown here is derived from an EMBL/GenBank/DDBJ whole genome shotgun (WGS) entry which is preliminary data.</text>
</comment>
<dbReference type="GO" id="GO:0005765">
    <property type="term" value="C:lysosomal membrane"/>
    <property type="evidence" value="ECO:0007669"/>
    <property type="project" value="TreeGrafter"/>
</dbReference>
<dbReference type="GO" id="GO:0010008">
    <property type="term" value="C:endosome membrane"/>
    <property type="evidence" value="ECO:0007669"/>
    <property type="project" value="UniProtKB-SubCell"/>
</dbReference>
<dbReference type="GO" id="GO:0005886">
    <property type="term" value="C:plasma membrane"/>
    <property type="evidence" value="ECO:0007669"/>
    <property type="project" value="UniProtKB-SubCell"/>
</dbReference>
<feature type="compositionally biased region" description="Polar residues" evidence="13">
    <location>
        <begin position="682"/>
        <end position="722"/>
    </location>
</feature>
<evidence type="ECO:0000256" key="7">
    <source>
        <dbReference type="ARBA" id="ARBA00022989"/>
    </source>
</evidence>
<evidence type="ECO:0000256" key="13">
    <source>
        <dbReference type="SAM" id="MobiDB-lite"/>
    </source>
</evidence>
<comment type="catalytic activity">
    <reaction evidence="12">
        <text>Ca(2+)(in) = Ca(2+)(out)</text>
        <dbReference type="Rhea" id="RHEA:29671"/>
        <dbReference type="ChEBI" id="CHEBI:29108"/>
    </reaction>
</comment>
<feature type="compositionally biased region" description="Basic and acidic residues" evidence="13">
    <location>
        <begin position="83"/>
        <end position="95"/>
    </location>
</feature>
<sequence>MPPRKIKRDEDLPKGPSHPLIFTISPAVIAEFTESSSSHLREENTVLPLSSPKGLFQHLESFVFRCSEDCSAHCCVNHRETRHDDDEPLLSDKRQSPARAGGISMHPNQADVVEWMRRRLAYFFMTPMEKYWAKHRIPFKLFTQILKLLIVTLQLISFGTSRSAHVVYGESSTVSFSHLYLKDWEPDYETLNYPPATGKFAIYQIKEFYENVGHTIIQINDTEKNALGSYRFSSEHPSVKLCAEMVSNSSSLGEGSEISCFSFLLRDTTAEQFSDPDSVKDFINKNSITIDWPSLLRFQIYFDVITPVLTKLQWSNDIECFEFNVMITLEKAHQSGMMTIALSAPFHRISCSEPTRPWNESVEADSQRGGQSKRCGDELSSHADVKQTNFQPTLRRILLMVLDSIATVLGICSLAFCTRSIIRGFSAWKETVVFFNRWFTVELYGEINEFIRPWLMLISVNDLLIIGCSVYFLATSFTSHENATAISYAMGINSLLVWSGILRYFGFSYKNTILIRALLRSVPSLARFFLCALALFFAFAICGWVVLGPFNIKFRTFISTLECLYSLLNGDEQFVTYRIVGEDSPSSIYYFSRLYLYSFISLFTYVVLNLCLTLVFEAYMEVKDMKETCGRAPDSPMWLFIGQNECCAESPLYRYDDIRPDLVHIKTLAFGSYYVRQRKKASTTSGGETTNSQIPSNSGRVQAPYTTPGSYGTPVSSSTESA</sequence>
<dbReference type="Proteomes" id="UP001497525">
    <property type="component" value="Unassembled WGS sequence"/>
</dbReference>
<organism evidence="17 18">
    <name type="scientific">Calicophoron daubneyi</name>
    <name type="common">Rumen fluke</name>
    <name type="synonym">Paramphistomum daubneyi</name>
    <dbReference type="NCBI Taxonomy" id="300641"/>
    <lineage>
        <taxon>Eukaryota</taxon>
        <taxon>Metazoa</taxon>
        <taxon>Spiralia</taxon>
        <taxon>Lophotrochozoa</taxon>
        <taxon>Platyhelminthes</taxon>
        <taxon>Trematoda</taxon>
        <taxon>Digenea</taxon>
        <taxon>Plagiorchiida</taxon>
        <taxon>Pronocephalata</taxon>
        <taxon>Paramphistomoidea</taxon>
        <taxon>Paramphistomidae</taxon>
        <taxon>Calicophoron</taxon>
    </lineage>
</organism>
<feature type="transmembrane region" description="Helical" evidence="14">
    <location>
        <begin position="454"/>
        <end position="474"/>
    </location>
</feature>
<accession>A0AAV2TB36</accession>
<evidence type="ECO:0000256" key="12">
    <source>
        <dbReference type="ARBA" id="ARBA00036634"/>
    </source>
</evidence>
<dbReference type="GO" id="GO:0072345">
    <property type="term" value="F:NAADP-sensitive calcium-release channel activity"/>
    <property type="evidence" value="ECO:0007669"/>
    <property type="project" value="TreeGrafter"/>
</dbReference>
<reference evidence="17" key="1">
    <citation type="submission" date="2024-06" db="EMBL/GenBank/DDBJ databases">
        <authorList>
            <person name="Liu X."/>
            <person name="Lenzi L."/>
            <person name="Haldenby T S."/>
            <person name="Uol C."/>
        </authorList>
    </citation>
    <scope>NUCLEOTIDE SEQUENCE</scope>
</reference>
<evidence type="ECO:0000256" key="10">
    <source>
        <dbReference type="ARBA" id="ARBA00023157"/>
    </source>
</evidence>
<dbReference type="InterPro" id="IPR039031">
    <property type="entry name" value="Mucolipin"/>
</dbReference>
<keyword evidence="6" id="KW-0967">Endosome</keyword>
<feature type="transmembrane region" description="Helical" evidence="14">
    <location>
        <begin position="594"/>
        <end position="616"/>
    </location>
</feature>
<feature type="transmembrane region" description="Helical" evidence="14">
    <location>
        <begin position="486"/>
        <end position="505"/>
    </location>
</feature>